<evidence type="ECO:0000313" key="3">
    <source>
        <dbReference type="Proteomes" id="UP000029453"/>
    </source>
</evidence>
<comment type="caution">
    <text evidence="2">The sequence shown here is derived from an EMBL/GenBank/DDBJ whole genome shotgun (WGS) entry which is preliminary data.</text>
</comment>
<proteinExistence type="predicted"/>
<evidence type="ECO:0000256" key="1">
    <source>
        <dbReference type="SAM" id="Phobius"/>
    </source>
</evidence>
<name>M9LR01_PAEPP</name>
<gene>
    <name evidence="2" type="ORF">PPOP_2944</name>
</gene>
<feature type="transmembrane region" description="Helical" evidence="1">
    <location>
        <begin position="94"/>
        <end position="112"/>
    </location>
</feature>
<dbReference type="RefSeq" id="WP_006287231.1">
    <property type="nucleotide sequence ID" value="NZ_BALG01000224.1"/>
</dbReference>
<dbReference type="Pfam" id="PF19539">
    <property type="entry name" value="DUF6063"/>
    <property type="match status" value="1"/>
</dbReference>
<sequence>MMQYQNEVVMRAFRLYAELARSGVVEREGLQQYLADDEVRGLVDQFAREVDCLTLTAGDQLFLIPLVRLSPFHVSNEYLKRTYLRGQAVNADLYLMYVAIIVFVGAFYNSYLSREPTRDFIRVEDWLLLVQERIDGLKEHDPEQLREYEKQFSYNWTAIIEKWDAMDDIKETAKRQSGNTISRFSFIDTVKRFLLAEKLAEEVGVNELAMTEKARIIVQRYFMELQYNRGILQFLYQFEEERQAHIGREEERSDAIHSQN</sequence>
<protein>
    <submittedName>
        <fullName evidence="2">Non-ribosomal peptide synthetase module</fullName>
    </submittedName>
</protein>
<reference evidence="2 3" key="1">
    <citation type="submission" date="2012-10" db="EMBL/GenBank/DDBJ databases">
        <title>Draft Genome Sequence of Paenibacillus popilliae ATCC 14706T.</title>
        <authorList>
            <person name="Iiyama K."/>
            <person name="Mori K."/>
            <person name="Mon H."/>
            <person name="Chieda Y."/>
            <person name="Lee J.M."/>
            <person name="Kusakabe T."/>
            <person name="Tashiro K."/>
            <person name="Asano S."/>
            <person name="Yasunaga-Aoki C."/>
            <person name="Shimizu S."/>
        </authorList>
    </citation>
    <scope>NUCLEOTIDE SEQUENCE [LARGE SCALE GENOMIC DNA]</scope>
    <source>
        <strain evidence="2 3">ATCC 14706</strain>
    </source>
</reference>
<organism evidence="2 3">
    <name type="scientific">Paenibacillus popilliae ATCC 14706</name>
    <dbReference type="NCBI Taxonomy" id="1212764"/>
    <lineage>
        <taxon>Bacteria</taxon>
        <taxon>Bacillati</taxon>
        <taxon>Bacillota</taxon>
        <taxon>Bacilli</taxon>
        <taxon>Bacillales</taxon>
        <taxon>Paenibacillaceae</taxon>
        <taxon>Paenibacillus</taxon>
    </lineage>
</organism>
<accession>M9LR01</accession>
<dbReference type="EMBL" id="BALG01000224">
    <property type="protein sequence ID" value="GAC43561.1"/>
    <property type="molecule type" value="Genomic_DNA"/>
</dbReference>
<dbReference type="AlphaFoldDB" id="M9LR01"/>
<keyword evidence="3" id="KW-1185">Reference proteome</keyword>
<dbReference type="Proteomes" id="UP000029453">
    <property type="component" value="Unassembled WGS sequence"/>
</dbReference>
<dbReference type="InterPro" id="IPR045707">
    <property type="entry name" value="DUF6063"/>
</dbReference>
<keyword evidence="1" id="KW-0472">Membrane</keyword>
<keyword evidence="1" id="KW-1133">Transmembrane helix</keyword>
<keyword evidence="1" id="KW-0812">Transmembrane</keyword>
<evidence type="ECO:0000313" key="2">
    <source>
        <dbReference type="EMBL" id="GAC43561.1"/>
    </source>
</evidence>